<name>A0A9X1HVC2_9BACT</name>
<sequence>MKLLFSTLITFALIVNTERPASVEPEASTIAHFVPATEASFGYASPYYLDIDRDGKNDFVFQTVSVGLEGSVHTKYIIQALQDHQVMDIAGSAAITEKGENISMDMPRGNVRWSEAHGEIIESVYNGESLNWNGTWSGDRAQYLGVKLVKDGKSYLGWVRVELNPETEKAFVKEYAINRTPNANIASGDM</sequence>
<dbReference type="EMBL" id="JAIXNE010000002">
    <property type="protein sequence ID" value="MCA6075643.1"/>
    <property type="molecule type" value="Genomic_DNA"/>
</dbReference>
<evidence type="ECO:0000313" key="4">
    <source>
        <dbReference type="EMBL" id="MCA6079190.1"/>
    </source>
</evidence>
<evidence type="ECO:0000313" key="2">
    <source>
        <dbReference type="EMBL" id="MCA6078341.1"/>
    </source>
</evidence>
<reference evidence="2" key="1">
    <citation type="submission" date="2021-09" db="EMBL/GenBank/DDBJ databases">
        <title>Fulvivirga sp. isolated from coastal sediment.</title>
        <authorList>
            <person name="Yu H."/>
        </authorList>
    </citation>
    <scope>NUCLEOTIDE SEQUENCE</scope>
    <source>
        <strain evidence="2">1062</strain>
    </source>
</reference>
<keyword evidence="5" id="KW-1185">Reference proteome</keyword>
<evidence type="ECO:0000313" key="1">
    <source>
        <dbReference type="EMBL" id="MCA6075643.1"/>
    </source>
</evidence>
<proteinExistence type="predicted"/>
<dbReference type="EMBL" id="JAIXNE010000006">
    <property type="protein sequence ID" value="MCA6078341.1"/>
    <property type="molecule type" value="Genomic_DNA"/>
</dbReference>
<gene>
    <name evidence="1" type="ORF">LDX50_12250</name>
    <name evidence="2" type="ORF">LDX50_25940</name>
    <name evidence="3" type="ORF">LDX50_29965</name>
    <name evidence="4" type="ORF">LDX50_30235</name>
</gene>
<accession>A0A9X1HVC2</accession>
<comment type="caution">
    <text evidence="2">The sequence shown here is derived from an EMBL/GenBank/DDBJ whole genome shotgun (WGS) entry which is preliminary data.</text>
</comment>
<evidence type="ECO:0000313" key="3">
    <source>
        <dbReference type="EMBL" id="MCA6079136.1"/>
    </source>
</evidence>
<protein>
    <submittedName>
        <fullName evidence="2">Uncharacterized protein</fullName>
    </submittedName>
</protein>
<dbReference type="RefSeq" id="WP_225698740.1">
    <property type="nucleotide sequence ID" value="NZ_JAIXNE010000002.1"/>
</dbReference>
<evidence type="ECO:0000313" key="5">
    <source>
        <dbReference type="Proteomes" id="UP001139409"/>
    </source>
</evidence>
<dbReference type="EMBL" id="JAIXNE010000011">
    <property type="protein sequence ID" value="MCA6079190.1"/>
    <property type="molecule type" value="Genomic_DNA"/>
</dbReference>
<dbReference type="AlphaFoldDB" id="A0A9X1HVC2"/>
<organism evidence="2 5">
    <name type="scientific">Fulvivirga sedimenti</name>
    <dbReference type="NCBI Taxonomy" id="2879465"/>
    <lineage>
        <taxon>Bacteria</taxon>
        <taxon>Pseudomonadati</taxon>
        <taxon>Bacteroidota</taxon>
        <taxon>Cytophagia</taxon>
        <taxon>Cytophagales</taxon>
        <taxon>Fulvivirgaceae</taxon>
        <taxon>Fulvivirga</taxon>
    </lineage>
</organism>
<dbReference type="Proteomes" id="UP001139409">
    <property type="component" value="Unassembled WGS sequence"/>
</dbReference>
<dbReference type="EMBL" id="JAIXNE010000009">
    <property type="protein sequence ID" value="MCA6079136.1"/>
    <property type="molecule type" value="Genomic_DNA"/>
</dbReference>